<organism evidence="1 2">
    <name type="scientific">Aquibacillus rhizosphaerae</name>
    <dbReference type="NCBI Taxonomy" id="3051431"/>
    <lineage>
        <taxon>Bacteria</taxon>
        <taxon>Bacillati</taxon>
        <taxon>Bacillota</taxon>
        <taxon>Bacilli</taxon>
        <taxon>Bacillales</taxon>
        <taxon>Bacillaceae</taxon>
        <taxon>Aquibacillus</taxon>
    </lineage>
</organism>
<name>A0ABT7L7M3_9BACI</name>
<evidence type="ECO:0000313" key="2">
    <source>
        <dbReference type="Proteomes" id="UP001235343"/>
    </source>
</evidence>
<dbReference type="Proteomes" id="UP001235343">
    <property type="component" value="Unassembled WGS sequence"/>
</dbReference>
<protein>
    <recommendedName>
        <fullName evidence="3">Spore coat protein</fullName>
    </recommendedName>
</protein>
<gene>
    <name evidence="1" type="ORF">QQS35_15585</name>
</gene>
<sequence length="170" mass="19618">MQLPAIDVGLMKEHLTAHEGIIYDISNDYSKVRHTFLKALIEKQIIVMTDHVRVMLKLLEPERENWVSLATSNPNISIESLQNSAANQDEKPIVAGLMTTSMLMANDNYNSALRMSNENVKHVHYIMAMQQASFQNYYTIFMEQMGWSITPKANLEDQKQVIQHFRHLIK</sequence>
<evidence type="ECO:0000313" key="1">
    <source>
        <dbReference type="EMBL" id="MDL4841861.1"/>
    </source>
</evidence>
<evidence type="ECO:0008006" key="3">
    <source>
        <dbReference type="Google" id="ProtNLM"/>
    </source>
</evidence>
<reference evidence="1 2" key="1">
    <citation type="submission" date="2023-06" db="EMBL/GenBank/DDBJ databases">
        <title>Aquibacillus rhizosphaerae LR5S19.</title>
        <authorList>
            <person name="Sun J.-Q."/>
        </authorList>
    </citation>
    <scope>NUCLEOTIDE SEQUENCE [LARGE SCALE GENOMIC DNA]</scope>
    <source>
        <strain evidence="1 2">LR5S19</strain>
    </source>
</reference>
<comment type="caution">
    <text evidence="1">The sequence shown here is derived from an EMBL/GenBank/DDBJ whole genome shotgun (WGS) entry which is preliminary data.</text>
</comment>
<accession>A0ABT7L7M3</accession>
<dbReference type="RefSeq" id="WP_285933139.1">
    <property type="nucleotide sequence ID" value="NZ_JASTZU010000048.1"/>
</dbReference>
<keyword evidence="2" id="KW-1185">Reference proteome</keyword>
<dbReference type="EMBL" id="JASTZU010000048">
    <property type="protein sequence ID" value="MDL4841861.1"/>
    <property type="molecule type" value="Genomic_DNA"/>
</dbReference>
<proteinExistence type="predicted"/>